<keyword evidence="1" id="KW-1133">Transmembrane helix</keyword>
<sequence length="176" mass="19186">MATRHRSEATWTHEDALVKGNPRRDRAWVLIVLVALGAVVITLSWSRLMGIADVTYEYRICQEPLTKESSWEQVQAAACDIAPVGDARLTLWAEGDQQEPDVTAASSWTFEDVPVNTSATAVELDVTDPATSVVLAEPTNQQIRRALTGDAAGKIWSANVGARGPVTYWVLVTPAR</sequence>
<dbReference type="Proteomes" id="UP000605670">
    <property type="component" value="Unassembled WGS sequence"/>
</dbReference>
<evidence type="ECO:0000313" key="3">
    <source>
        <dbReference type="Proteomes" id="UP000605670"/>
    </source>
</evidence>
<accession>A0A917BV92</accession>
<keyword evidence="1" id="KW-0472">Membrane</keyword>
<dbReference type="AlphaFoldDB" id="A0A917BV92"/>
<dbReference type="RefSeq" id="WP_188431493.1">
    <property type="nucleotide sequence ID" value="NZ_BAABKH010000014.1"/>
</dbReference>
<comment type="caution">
    <text evidence="2">The sequence shown here is derived from an EMBL/GenBank/DDBJ whole genome shotgun (WGS) entry which is preliminary data.</text>
</comment>
<organism evidence="2 3">
    <name type="scientific">Ornithinimicrobium tianjinense</name>
    <dbReference type="NCBI Taxonomy" id="1195761"/>
    <lineage>
        <taxon>Bacteria</taxon>
        <taxon>Bacillati</taxon>
        <taxon>Actinomycetota</taxon>
        <taxon>Actinomycetes</taxon>
        <taxon>Micrococcales</taxon>
        <taxon>Ornithinimicrobiaceae</taxon>
        <taxon>Ornithinimicrobium</taxon>
    </lineage>
</organism>
<feature type="transmembrane region" description="Helical" evidence="1">
    <location>
        <begin position="27"/>
        <end position="45"/>
    </location>
</feature>
<evidence type="ECO:0000313" key="2">
    <source>
        <dbReference type="EMBL" id="GGF57179.1"/>
    </source>
</evidence>
<gene>
    <name evidence="2" type="ORF">GCM10011366_26300</name>
</gene>
<keyword evidence="3" id="KW-1185">Reference proteome</keyword>
<reference evidence="2" key="1">
    <citation type="journal article" date="2014" name="Int. J. Syst. Evol. Microbiol.">
        <title>Complete genome sequence of Corynebacterium casei LMG S-19264T (=DSM 44701T), isolated from a smear-ripened cheese.</title>
        <authorList>
            <consortium name="US DOE Joint Genome Institute (JGI-PGF)"/>
            <person name="Walter F."/>
            <person name="Albersmeier A."/>
            <person name="Kalinowski J."/>
            <person name="Ruckert C."/>
        </authorList>
    </citation>
    <scope>NUCLEOTIDE SEQUENCE</scope>
    <source>
        <strain evidence="2">CGMCC 1.12160</strain>
    </source>
</reference>
<proteinExistence type="predicted"/>
<dbReference type="EMBL" id="BMEM01000004">
    <property type="protein sequence ID" value="GGF57179.1"/>
    <property type="molecule type" value="Genomic_DNA"/>
</dbReference>
<protein>
    <submittedName>
        <fullName evidence="2">Uncharacterized protein</fullName>
    </submittedName>
</protein>
<keyword evidence="1" id="KW-0812">Transmembrane</keyword>
<name>A0A917BV92_9MICO</name>
<reference evidence="2" key="2">
    <citation type="submission" date="2020-09" db="EMBL/GenBank/DDBJ databases">
        <authorList>
            <person name="Sun Q."/>
            <person name="Zhou Y."/>
        </authorList>
    </citation>
    <scope>NUCLEOTIDE SEQUENCE</scope>
    <source>
        <strain evidence="2">CGMCC 1.12160</strain>
    </source>
</reference>
<evidence type="ECO:0000256" key="1">
    <source>
        <dbReference type="SAM" id="Phobius"/>
    </source>
</evidence>